<keyword evidence="3" id="KW-1185">Reference proteome</keyword>
<organism evidence="2 3">
    <name type="scientific">Labeo rohita</name>
    <name type="common">Indian major carp</name>
    <name type="synonym">Cyprinus rohita</name>
    <dbReference type="NCBI Taxonomy" id="84645"/>
    <lineage>
        <taxon>Eukaryota</taxon>
        <taxon>Metazoa</taxon>
        <taxon>Chordata</taxon>
        <taxon>Craniata</taxon>
        <taxon>Vertebrata</taxon>
        <taxon>Euteleostomi</taxon>
        <taxon>Actinopterygii</taxon>
        <taxon>Neopterygii</taxon>
        <taxon>Teleostei</taxon>
        <taxon>Ostariophysi</taxon>
        <taxon>Cypriniformes</taxon>
        <taxon>Cyprinidae</taxon>
        <taxon>Labeoninae</taxon>
        <taxon>Labeonini</taxon>
        <taxon>Labeo</taxon>
    </lineage>
</organism>
<evidence type="ECO:0000256" key="1">
    <source>
        <dbReference type="SAM" id="MobiDB-lite"/>
    </source>
</evidence>
<evidence type="ECO:0000313" key="2">
    <source>
        <dbReference type="EMBL" id="RXN21324.1"/>
    </source>
</evidence>
<dbReference type="AlphaFoldDB" id="A0A498MPL9"/>
<dbReference type="Proteomes" id="UP000290572">
    <property type="component" value="Unassembled WGS sequence"/>
</dbReference>
<gene>
    <name evidence="2" type="ORF">ROHU_024245</name>
</gene>
<protein>
    <submittedName>
        <fullName evidence="2">Iporin-like isoform X1</fullName>
    </submittedName>
</protein>
<sequence length="106" mass="11830">MENSEMSSSSPSEDKHLSELRWARLFGSKVGTPVGPQKAQKIMSGPLRNRRPSEWLKLGASKVDLLALSVWTGKRPENHLSGNHDRDTPNKDEILTLKACKESDFS</sequence>
<evidence type="ECO:0000313" key="3">
    <source>
        <dbReference type="Proteomes" id="UP000290572"/>
    </source>
</evidence>
<name>A0A498MPL9_LABRO</name>
<accession>A0A498MPL9</accession>
<proteinExistence type="predicted"/>
<reference evidence="2 3" key="1">
    <citation type="submission" date="2018-03" db="EMBL/GenBank/DDBJ databases">
        <title>Draft genome sequence of Rohu Carp (Labeo rohita).</title>
        <authorList>
            <person name="Das P."/>
            <person name="Kushwaha B."/>
            <person name="Joshi C.G."/>
            <person name="Kumar D."/>
            <person name="Nagpure N.S."/>
            <person name="Sahoo L."/>
            <person name="Das S.P."/>
            <person name="Bit A."/>
            <person name="Patnaik S."/>
            <person name="Meher P.K."/>
            <person name="Jayasankar P."/>
            <person name="Koringa P.G."/>
            <person name="Patel N.V."/>
            <person name="Hinsu A.T."/>
            <person name="Kumar R."/>
            <person name="Pandey M."/>
            <person name="Agarwal S."/>
            <person name="Srivastava S."/>
            <person name="Singh M."/>
            <person name="Iquebal M.A."/>
            <person name="Jaiswal S."/>
            <person name="Angadi U.B."/>
            <person name="Kumar N."/>
            <person name="Raza M."/>
            <person name="Shah T.M."/>
            <person name="Rai A."/>
            <person name="Jena J.K."/>
        </authorList>
    </citation>
    <scope>NUCLEOTIDE SEQUENCE [LARGE SCALE GENOMIC DNA]</scope>
    <source>
        <strain evidence="2">DASCIFA01</strain>
        <tissue evidence="2">Testis</tissue>
    </source>
</reference>
<comment type="caution">
    <text evidence="2">The sequence shown here is derived from an EMBL/GenBank/DDBJ whole genome shotgun (WGS) entry which is preliminary data.</text>
</comment>
<feature type="region of interest" description="Disordered" evidence="1">
    <location>
        <begin position="75"/>
        <end position="106"/>
    </location>
</feature>
<dbReference type="EMBL" id="QBIY01012613">
    <property type="protein sequence ID" value="RXN21324.1"/>
    <property type="molecule type" value="Genomic_DNA"/>
</dbReference>